<feature type="compositionally biased region" description="Basic and acidic residues" evidence="1">
    <location>
        <begin position="57"/>
        <end position="72"/>
    </location>
</feature>
<dbReference type="AlphaFoldDB" id="A0A1H2CEH0"/>
<dbReference type="OrthoDB" id="123178at2"/>
<feature type="region of interest" description="Disordered" evidence="1">
    <location>
        <begin position="235"/>
        <end position="256"/>
    </location>
</feature>
<protein>
    <submittedName>
        <fullName evidence="2">Uncharacterized protein</fullName>
    </submittedName>
</protein>
<keyword evidence="3" id="KW-1185">Reference proteome</keyword>
<reference evidence="2 3" key="1">
    <citation type="submission" date="2016-10" db="EMBL/GenBank/DDBJ databases">
        <authorList>
            <person name="de Groot N.N."/>
        </authorList>
    </citation>
    <scope>NUCLEOTIDE SEQUENCE [LARGE SCALE GENOMIC DNA]</scope>
    <source>
        <strain evidence="2 3">DSM 43941</strain>
    </source>
</reference>
<gene>
    <name evidence="2" type="ORF">SAMN04489716_5682</name>
</gene>
<sequence length="329" mass="36051">MRFFSNEAKDNVDEQENTGTAVPQQRSGSPWQHDSATAPVRPADTDDDPDRTTALPDQDRTVAFEDGSHRAEPVQVNPVPGTDKDSFATADDDKVDPELENRGTLDDPHSTQPIGIGTDAPRHAVDKDKNDLRDNDTFGTADDKPVVDSTTDEDKPVNDFDKTDNPVDFDKSDSDFAAADSSFATADTDKSDFAAADFDKDDKVVEFDKDKDKDVEDVDLSDKTADVTEPLVTPVPAAESTTISGPAPFFPSSDTQPLRERWRDVQLRFVDDPKAATNEASGLVDEAVDKLATALRDHRGSFAKGTDDTEALRVEFRSYRDILDRLLGL</sequence>
<proteinExistence type="predicted"/>
<feature type="region of interest" description="Disordered" evidence="1">
    <location>
        <begin position="1"/>
        <end position="174"/>
    </location>
</feature>
<feature type="compositionally biased region" description="Basic and acidic residues" evidence="1">
    <location>
        <begin position="96"/>
        <end position="109"/>
    </location>
</feature>
<organism evidence="2 3">
    <name type="scientific">Actinoplanes derwentensis</name>
    <dbReference type="NCBI Taxonomy" id="113562"/>
    <lineage>
        <taxon>Bacteria</taxon>
        <taxon>Bacillati</taxon>
        <taxon>Actinomycetota</taxon>
        <taxon>Actinomycetes</taxon>
        <taxon>Micromonosporales</taxon>
        <taxon>Micromonosporaceae</taxon>
        <taxon>Actinoplanes</taxon>
    </lineage>
</organism>
<dbReference type="Proteomes" id="UP000198688">
    <property type="component" value="Chromosome I"/>
</dbReference>
<dbReference type="EMBL" id="LT629758">
    <property type="protein sequence ID" value="SDT68833.1"/>
    <property type="molecule type" value="Genomic_DNA"/>
</dbReference>
<name>A0A1H2CEH0_9ACTN</name>
<evidence type="ECO:0000256" key="1">
    <source>
        <dbReference type="SAM" id="MobiDB-lite"/>
    </source>
</evidence>
<accession>A0A1H2CEH0</accession>
<dbReference type="STRING" id="113562.SAMN04489716_5682"/>
<evidence type="ECO:0000313" key="2">
    <source>
        <dbReference type="EMBL" id="SDT68833.1"/>
    </source>
</evidence>
<dbReference type="RefSeq" id="WP_092547656.1">
    <property type="nucleotide sequence ID" value="NZ_BOMJ01000028.1"/>
</dbReference>
<evidence type="ECO:0000313" key="3">
    <source>
        <dbReference type="Proteomes" id="UP000198688"/>
    </source>
</evidence>
<feature type="compositionally biased region" description="Basic and acidic residues" evidence="1">
    <location>
        <begin position="120"/>
        <end position="174"/>
    </location>
</feature>
<feature type="compositionally biased region" description="Polar residues" evidence="1">
    <location>
        <begin position="17"/>
        <end position="35"/>
    </location>
</feature>